<feature type="transmembrane region" description="Helical" evidence="7">
    <location>
        <begin position="40"/>
        <end position="61"/>
    </location>
</feature>
<dbReference type="EMBL" id="VLNT01000011">
    <property type="protein sequence ID" value="TSD62094.1"/>
    <property type="molecule type" value="Genomic_DNA"/>
</dbReference>
<keyword evidence="6 7" id="KW-0961">Cell wall biogenesis/degradation</keyword>
<keyword evidence="1 7" id="KW-1003">Cell membrane</keyword>
<sequence length="379" mass="40723">MSGRNDSGLNLLTGGSGDDGGGPARSAGHRRAEPPRRSPVGKLVAILVAIVLVVLAGFWVVGQIRDRFGAPADYEGNGEGETTVQIVEGANGGQIAQVLYDADVVASTEAFYRLSLNDERAQTIQPGTYQLREKMSAEAALAALSDVSNRLEARVTIPEGSRIDDIIPAIAENTDLAEEDLRAALEDPAAIGLPEVAGGNPEGYLFPETYFVEPDTTAVQLIGQMVAQTAQVTESLDIANRASELGYNGEEIMTVASILEREVNNDEDFRKAARVIYNRLDDGMPLQMDSTVHYVSGRQGDVFTTPDERDADTPYNTYRYAGLPPGPIGSPGRAAIEAALNPDEGDWMYFVADPETGETTFNDTYEQHQQACQDAGFQC</sequence>
<gene>
    <name evidence="7 9" type="primary">mltG</name>
    <name evidence="9" type="ORF">FNM00_13335</name>
</gene>
<dbReference type="OrthoDB" id="9814591at2"/>
<dbReference type="Gene3D" id="3.30.1490.480">
    <property type="entry name" value="Endolytic murein transglycosylase"/>
    <property type="match status" value="1"/>
</dbReference>
<dbReference type="InterPro" id="IPR003770">
    <property type="entry name" value="MLTG-like"/>
</dbReference>
<comment type="function">
    <text evidence="7">Functions as a peptidoglycan terminase that cleaves nascent peptidoglycan strands endolytically to terminate their elongation.</text>
</comment>
<feature type="compositionally biased region" description="Gly residues" evidence="8">
    <location>
        <begin position="14"/>
        <end position="23"/>
    </location>
</feature>
<feature type="site" description="Important for catalytic activity" evidence="7">
    <location>
        <position position="262"/>
    </location>
</feature>
<dbReference type="GO" id="GO:0008932">
    <property type="term" value="F:lytic endotransglycosylase activity"/>
    <property type="evidence" value="ECO:0007669"/>
    <property type="project" value="UniProtKB-UniRule"/>
</dbReference>
<evidence type="ECO:0000256" key="8">
    <source>
        <dbReference type="SAM" id="MobiDB-lite"/>
    </source>
</evidence>
<keyword evidence="4 7" id="KW-0472">Membrane</keyword>
<evidence type="ECO:0000256" key="1">
    <source>
        <dbReference type="ARBA" id="ARBA00022475"/>
    </source>
</evidence>
<accession>A0A554S6W4</accession>
<name>A0A554S6W4_9ACTN</name>
<keyword evidence="10" id="KW-1185">Reference proteome</keyword>
<dbReference type="PANTHER" id="PTHR30518:SF2">
    <property type="entry name" value="ENDOLYTIC MUREIN TRANSGLYCOSYLASE"/>
    <property type="match status" value="1"/>
</dbReference>
<dbReference type="RefSeq" id="WP_143914038.1">
    <property type="nucleotide sequence ID" value="NZ_VLNT01000011.1"/>
</dbReference>
<comment type="similarity">
    <text evidence="7">Belongs to the transglycosylase MltG family.</text>
</comment>
<evidence type="ECO:0000313" key="9">
    <source>
        <dbReference type="EMBL" id="TSD62094.1"/>
    </source>
</evidence>
<organism evidence="9 10">
    <name type="scientific">Aeromicrobium piscarium</name>
    <dbReference type="NCBI Taxonomy" id="2590901"/>
    <lineage>
        <taxon>Bacteria</taxon>
        <taxon>Bacillati</taxon>
        <taxon>Actinomycetota</taxon>
        <taxon>Actinomycetes</taxon>
        <taxon>Propionibacteriales</taxon>
        <taxon>Nocardioidaceae</taxon>
        <taxon>Aeromicrobium</taxon>
    </lineage>
</organism>
<dbReference type="GO" id="GO:0009252">
    <property type="term" value="P:peptidoglycan biosynthetic process"/>
    <property type="evidence" value="ECO:0007669"/>
    <property type="project" value="UniProtKB-UniRule"/>
</dbReference>
<dbReference type="PANTHER" id="PTHR30518">
    <property type="entry name" value="ENDOLYTIC MUREIN TRANSGLYCOSYLASE"/>
    <property type="match status" value="1"/>
</dbReference>
<keyword evidence="5 7" id="KW-0456">Lyase</keyword>
<feature type="region of interest" description="Disordered" evidence="8">
    <location>
        <begin position="1"/>
        <end position="36"/>
    </location>
</feature>
<evidence type="ECO:0000256" key="2">
    <source>
        <dbReference type="ARBA" id="ARBA00022692"/>
    </source>
</evidence>
<dbReference type="HAMAP" id="MF_02065">
    <property type="entry name" value="MltG"/>
    <property type="match status" value="1"/>
</dbReference>
<reference evidence="9 10" key="1">
    <citation type="submission" date="2019-07" db="EMBL/GenBank/DDBJ databases">
        <authorList>
            <person name="Zhao L.H."/>
        </authorList>
    </citation>
    <scope>NUCLEOTIDE SEQUENCE [LARGE SCALE GENOMIC DNA]</scope>
    <source>
        <strain evidence="9 10">Co35</strain>
    </source>
</reference>
<dbReference type="NCBIfam" id="TIGR00247">
    <property type="entry name" value="endolytic transglycosylase MltG"/>
    <property type="match status" value="1"/>
</dbReference>
<evidence type="ECO:0000256" key="4">
    <source>
        <dbReference type="ARBA" id="ARBA00023136"/>
    </source>
</evidence>
<protein>
    <recommendedName>
        <fullName evidence="7">Endolytic murein transglycosylase</fullName>
        <ecNumber evidence="7">4.2.2.29</ecNumber>
    </recommendedName>
    <alternativeName>
        <fullName evidence="7">Peptidoglycan lytic transglycosylase</fullName>
    </alternativeName>
    <alternativeName>
        <fullName evidence="7">Peptidoglycan polymerization terminase</fullName>
    </alternativeName>
</protein>
<comment type="caution">
    <text evidence="9">The sequence shown here is derived from an EMBL/GenBank/DDBJ whole genome shotgun (WGS) entry which is preliminary data.</text>
</comment>
<dbReference type="GO" id="GO:0005886">
    <property type="term" value="C:plasma membrane"/>
    <property type="evidence" value="ECO:0007669"/>
    <property type="project" value="UniProtKB-SubCell"/>
</dbReference>
<evidence type="ECO:0000256" key="3">
    <source>
        <dbReference type="ARBA" id="ARBA00022989"/>
    </source>
</evidence>
<evidence type="ECO:0000256" key="7">
    <source>
        <dbReference type="HAMAP-Rule" id="MF_02065"/>
    </source>
</evidence>
<dbReference type="EC" id="4.2.2.29" evidence="7"/>
<evidence type="ECO:0000256" key="5">
    <source>
        <dbReference type="ARBA" id="ARBA00023239"/>
    </source>
</evidence>
<evidence type="ECO:0000313" key="10">
    <source>
        <dbReference type="Proteomes" id="UP000316988"/>
    </source>
</evidence>
<dbReference type="GO" id="GO:0071555">
    <property type="term" value="P:cell wall organization"/>
    <property type="evidence" value="ECO:0007669"/>
    <property type="project" value="UniProtKB-KW"/>
</dbReference>
<keyword evidence="2 7" id="KW-0812">Transmembrane</keyword>
<dbReference type="AlphaFoldDB" id="A0A554S6W4"/>
<dbReference type="CDD" id="cd08010">
    <property type="entry name" value="MltG_like"/>
    <property type="match status" value="1"/>
</dbReference>
<comment type="catalytic activity">
    <reaction evidence="7">
        <text>a peptidoglycan chain = a peptidoglycan chain with N-acetyl-1,6-anhydromuramyl-[peptide] at the reducing end + a peptidoglycan chain with N-acetylglucosamine at the non-reducing end.</text>
        <dbReference type="EC" id="4.2.2.29"/>
    </reaction>
</comment>
<comment type="subcellular location">
    <subcellularLocation>
        <location evidence="7">Cell membrane</location>
        <topology evidence="7">Single-pass membrane protein</topology>
    </subcellularLocation>
</comment>
<dbReference type="Proteomes" id="UP000316988">
    <property type="component" value="Unassembled WGS sequence"/>
</dbReference>
<feature type="compositionally biased region" description="Low complexity" evidence="8">
    <location>
        <begin position="1"/>
        <end position="13"/>
    </location>
</feature>
<keyword evidence="3 7" id="KW-1133">Transmembrane helix</keyword>
<evidence type="ECO:0000256" key="6">
    <source>
        <dbReference type="ARBA" id="ARBA00023316"/>
    </source>
</evidence>
<proteinExistence type="inferred from homology"/>
<dbReference type="Pfam" id="PF02618">
    <property type="entry name" value="YceG"/>
    <property type="match status" value="1"/>
</dbReference>